<organism evidence="2 3">
    <name type="scientific">Phtheirospermum japonicum</name>
    <dbReference type="NCBI Taxonomy" id="374723"/>
    <lineage>
        <taxon>Eukaryota</taxon>
        <taxon>Viridiplantae</taxon>
        <taxon>Streptophyta</taxon>
        <taxon>Embryophyta</taxon>
        <taxon>Tracheophyta</taxon>
        <taxon>Spermatophyta</taxon>
        <taxon>Magnoliopsida</taxon>
        <taxon>eudicotyledons</taxon>
        <taxon>Gunneridae</taxon>
        <taxon>Pentapetalae</taxon>
        <taxon>asterids</taxon>
        <taxon>lamiids</taxon>
        <taxon>Lamiales</taxon>
        <taxon>Orobanchaceae</taxon>
        <taxon>Orobanchaceae incertae sedis</taxon>
        <taxon>Phtheirospermum</taxon>
    </lineage>
</organism>
<dbReference type="SUPFAM" id="SSF48150">
    <property type="entry name" value="DNA-glycosylase"/>
    <property type="match status" value="1"/>
</dbReference>
<feature type="region of interest" description="Disordered" evidence="1">
    <location>
        <begin position="200"/>
        <end position="220"/>
    </location>
</feature>
<sequence>MELQGSVSIFNSLRVYTRTLRPNECLKNSRKLGPIFPSLFKKARMSRPRATAFDKLVRIVSVIPTPQKQKRASMNEPMNLGQIASSRMTRSRALSKAVKHPVVEKSTLNLNLHWVARKKRSKRSTRKRWWHSTFEETKSIDQQKLSQDEDDVVCWNESIQNSVTDFEDHINGVEMVLLERTSNIDILNYRDPDVGSPSFVSFVGSSDDEEEDDEEDDVSASQDYDLYKKALVDFSSQVMEGLHVNDVSNQLVLRKQNDTLIASKEKLGPPKKHRLVLWNQNDAIIASKDKLDPPKNHQLVLRNQNDALIASKEKSNPPKKHPPLPKKRQTQTKVDKIKYGTLDKFIFAMHLIQGDRQLSPWKGSVVDSVVCVLLIQNVRDSLSSQTFMNLASKFPAVSDDASDFAIHDSELLRVVEGLYDEVDLEQLSIVAKDSIYCPNSQTQVNPEDGNVNSSQRKGKDEEQVTKHWDQLRVNKYYTKNRTDCNRDSVNWEEVRRTPYHDLATMILKRGTNYLLSGKIKDFLEWIVRDHGSIDLEWLRDVPPQEAKEYLLSIPGFCLKSVECVRLLSLHHQAFQ</sequence>
<comment type="caution">
    <text evidence="2">The sequence shown here is derived from an EMBL/GenBank/DDBJ whole genome shotgun (WGS) entry which is preliminary data.</text>
</comment>
<feature type="region of interest" description="Disordered" evidence="1">
    <location>
        <begin position="308"/>
        <end position="333"/>
    </location>
</feature>
<gene>
    <name evidence="2" type="ORF">PHJA_002436300</name>
</gene>
<dbReference type="InterPro" id="IPR044811">
    <property type="entry name" value="DME/ROS1"/>
</dbReference>
<proteinExistence type="predicted"/>
<accession>A0A830D386</accession>
<dbReference type="GO" id="GO:0141166">
    <property type="term" value="P:chromosomal 5-methylcytosine DNA demethylation pathway"/>
    <property type="evidence" value="ECO:0007669"/>
    <property type="project" value="InterPro"/>
</dbReference>
<dbReference type="GO" id="GO:0019104">
    <property type="term" value="F:DNA N-glycosylase activity"/>
    <property type="evidence" value="ECO:0007669"/>
    <property type="project" value="InterPro"/>
</dbReference>
<dbReference type="Gene3D" id="1.10.340.30">
    <property type="entry name" value="Hypothetical protein, domain 2"/>
    <property type="match status" value="1"/>
</dbReference>
<evidence type="ECO:0000256" key="1">
    <source>
        <dbReference type="SAM" id="MobiDB-lite"/>
    </source>
</evidence>
<dbReference type="OrthoDB" id="5607at2759"/>
<dbReference type="AlphaFoldDB" id="A0A830D386"/>
<reference evidence="2" key="1">
    <citation type="submission" date="2020-07" db="EMBL/GenBank/DDBJ databases">
        <title>Ethylene signaling mediates host invasion by parasitic plants.</title>
        <authorList>
            <person name="Yoshida S."/>
        </authorList>
    </citation>
    <scope>NUCLEOTIDE SEQUENCE</scope>
    <source>
        <strain evidence="2">Okayama</strain>
    </source>
</reference>
<feature type="region of interest" description="Disordered" evidence="1">
    <location>
        <begin position="440"/>
        <end position="464"/>
    </location>
</feature>
<dbReference type="PANTHER" id="PTHR46213">
    <property type="entry name" value="TRANSCRIPTIONAL ACTIVATOR DEMETER"/>
    <property type="match status" value="1"/>
</dbReference>
<dbReference type="InterPro" id="IPR011257">
    <property type="entry name" value="DNA_glycosylase"/>
</dbReference>
<feature type="compositionally biased region" description="Basic residues" evidence="1">
    <location>
        <begin position="317"/>
        <end position="330"/>
    </location>
</feature>
<dbReference type="Proteomes" id="UP000653305">
    <property type="component" value="Unassembled WGS sequence"/>
</dbReference>
<feature type="compositionally biased region" description="Polar residues" evidence="1">
    <location>
        <begin position="440"/>
        <end position="455"/>
    </location>
</feature>
<dbReference type="GO" id="GO:0035514">
    <property type="term" value="F:DNA demethylase activity"/>
    <property type="evidence" value="ECO:0007669"/>
    <property type="project" value="InterPro"/>
</dbReference>
<feature type="compositionally biased region" description="Acidic residues" evidence="1">
    <location>
        <begin position="206"/>
        <end position="218"/>
    </location>
</feature>
<evidence type="ECO:0000313" key="2">
    <source>
        <dbReference type="EMBL" id="GFQ02925.1"/>
    </source>
</evidence>
<evidence type="ECO:0000313" key="3">
    <source>
        <dbReference type="Proteomes" id="UP000653305"/>
    </source>
</evidence>
<name>A0A830D386_9LAMI</name>
<dbReference type="PANTHER" id="PTHR46213:SF13">
    <property type="entry name" value="DEMETER-LIKE PROTEIN 2-RELATED"/>
    <property type="match status" value="1"/>
</dbReference>
<dbReference type="GO" id="GO:0006281">
    <property type="term" value="P:DNA repair"/>
    <property type="evidence" value="ECO:0007669"/>
    <property type="project" value="InterPro"/>
</dbReference>
<protein>
    <submittedName>
        <fullName evidence="2">Demeter-like protein 3</fullName>
    </submittedName>
</protein>
<keyword evidence="3" id="KW-1185">Reference proteome</keyword>
<dbReference type="EMBL" id="BMAC01000784">
    <property type="protein sequence ID" value="GFQ02925.1"/>
    <property type="molecule type" value="Genomic_DNA"/>
</dbReference>